<dbReference type="PANTHER" id="PTHR11956">
    <property type="entry name" value="ARGINYL-TRNA SYNTHETASE"/>
    <property type="match status" value="1"/>
</dbReference>
<dbReference type="GO" id="GO:0005524">
    <property type="term" value="F:ATP binding"/>
    <property type="evidence" value="ECO:0007669"/>
    <property type="project" value="UniProtKB-KW"/>
</dbReference>
<gene>
    <name evidence="9" type="ORF">JFN87_09125</name>
</gene>
<feature type="compositionally biased region" description="Low complexity" evidence="6">
    <location>
        <begin position="228"/>
        <end position="241"/>
    </location>
</feature>
<evidence type="ECO:0000256" key="4">
    <source>
        <dbReference type="ARBA" id="ARBA00022840"/>
    </source>
</evidence>
<feature type="domain" description="Arginyl tRNA synthetase N-terminal" evidence="8">
    <location>
        <begin position="4"/>
        <end position="92"/>
    </location>
</feature>
<dbReference type="AlphaFoldDB" id="A0A940RUW9"/>
<dbReference type="PANTHER" id="PTHR11956:SF5">
    <property type="entry name" value="ARGININE--TRNA LIGASE, CYTOPLASMIC"/>
    <property type="match status" value="1"/>
</dbReference>
<sequence length="343" mass="35658">MTPAELSLTVRHAVCRAVRDGELSVTVPDRVRVERPRPGGCGDWTTNAALRLAAEARRAPREVAEVLGQRIAGAHGIARVDITGPGFLNVTLAAPAGAHVLARIRAEGARYGHGDALAGRRYLFAPATEARAAGRTDAIDGLQRAQGADAGVAPGGTETVRVVPAPAGGHVTLGRDAEQWAHLRPAAHDRPRPGPHLLVQRETNPLFTVRYAHARTRAALRGGRALGLTPATGPETPAATPDGQAATPEGPAGDAARTLLDVLADHPRVLAASGHHRAPDRLARHLETTADTVLRCLADRPPLPVGDEKPSAAHRTRLALAEAAGTVLAGGLSLLGIDAPEHL</sequence>
<dbReference type="RefSeq" id="WP_209339430.1">
    <property type="nucleotide sequence ID" value="NZ_JAGIQL010000026.1"/>
</dbReference>
<dbReference type="EMBL" id="JAGIQL010000026">
    <property type="protein sequence ID" value="MBP0457660.1"/>
    <property type="molecule type" value="Genomic_DNA"/>
</dbReference>
<evidence type="ECO:0000256" key="5">
    <source>
        <dbReference type="ARBA" id="ARBA00049339"/>
    </source>
</evidence>
<evidence type="ECO:0000256" key="2">
    <source>
        <dbReference type="ARBA" id="ARBA00022598"/>
    </source>
</evidence>
<evidence type="ECO:0000313" key="10">
    <source>
        <dbReference type="Proteomes" id="UP000670475"/>
    </source>
</evidence>
<dbReference type="SMART" id="SM01016">
    <property type="entry name" value="Arg_tRNA_synt_N"/>
    <property type="match status" value="1"/>
</dbReference>
<dbReference type="InterPro" id="IPR005148">
    <property type="entry name" value="Arg-tRNA-synth_N"/>
</dbReference>
<accession>A0A940RUW9</accession>
<protein>
    <recommendedName>
        <fullName evidence="1">arginine--tRNA ligase</fullName>
        <ecNumber evidence="1">6.1.1.19</ecNumber>
    </recommendedName>
</protein>
<evidence type="ECO:0000313" key="9">
    <source>
        <dbReference type="EMBL" id="MBP0457660.1"/>
    </source>
</evidence>
<keyword evidence="4" id="KW-0067">ATP-binding</keyword>
<dbReference type="Pfam" id="PF05746">
    <property type="entry name" value="DALR_1"/>
    <property type="match status" value="1"/>
</dbReference>
<keyword evidence="3" id="KW-0547">Nucleotide-binding</keyword>
<proteinExistence type="predicted"/>
<feature type="domain" description="DALR anticodon binding" evidence="7">
    <location>
        <begin position="209"/>
        <end position="343"/>
    </location>
</feature>
<evidence type="ECO:0000256" key="1">
    <source>
        <dbReference type="ARBA" id="ARBA00012837"/>
    </source>
</evidence>
<dbReference type="GO" id="GO:0005737">
    <property type="term" value="C:cytoplasm"/>
    <property type="evidence" value="ECO:0007669"/>
    <property type="project" value="InterPro"/>
</dbReference>
<organism evidence="9 10">
    <name type="scientific">Streptomyces montanisoli</name>
    <dbReference type="NCBI Taxonomy" id="2798581"/>
    <lineage>
        <taxon>Bacteria</taxon>
        <taxon>Bacillati</taxon>
        <taxon>Actinomycetota</taxon>
        <taxon>Actinomycetes</taxon>
        <taxon>Kitasatosporales</taxon>
        <taxon>Streptomycetaceae</taxon>
        <taxon>Streptomyces</taxon>
    </lineage>
</organism>
<dbReference type="SUPFAM" id="SSF55190">
    <property type="entry name" value="Arginyl-tRNA synthetase (ArgRS), N-terminal 'additional' domain"/>
    <property type="match status" value="1"/>
</dbReference>
<name>A0A940RUW9_9ACTN</name>
<comment type="catalytic activity">
    <reaction evidence="5">
        <text>tRNA(Arg) + L-arginine + ATP = L-arginyl-tRNA(Arg) + AMP + diphosphate</text>
        <dbReference type="Rhea" id="RHEA:20301"/>
        <dbReference type="Rhea" id="RHEA-COMP:9658"/>
        <dbReference type="Rhea" id="RHEA-COMP:9673"/>
        <dbReference type="ChEBI" id="CHEBI:30616"/>
        <dbReference type="ChEBI" id="CHEBI:32682"/>
        <dbReference type="ChEBI" id="CHEBI:33019"/>
        <dbReference type="ChEBI" id="CHEBI:78442"/>
        <dbReference type="ChEBI" id="CHEBI:78513"/>
        <dbReference type="ChEBI" id="CHEBI:456215"/>
        <dbReference type="EC" id="6.1.1.19"/>
    </reaction>
</comment>
<dbReference type="Pfam" id="PF03485">
    <property type="entry name" value="Arg_tRNA_synt_N"/>
    <property type="match status" value="1"/>
</dbReference>
<dbReference type="EC" id="6.1.1.19" evidence="1"/>
<evidence type="ECO:0000259" key="8">
    <source>
        <dbReference type="SMART" id="SM01016"/>
    </source>
</evidence>
<dbReference type="InterPro" id="IPR008909">
    <property type="entry name" value="DALR_anticod-bd"/>
</dbReference>
<dbReference type="GO" id="GO:0004814">
    <property type="term" value="F:arginine-tRNA ligase activity"/>
    <property type="evidence" value="ECO:0007669"/>
    <property type="project" value="UniProtKB-EC"/>
</dbReference>
<dbReference type="InterPro" id="IPR001278">
    <property type="entry name" value="Arg-tRNA-ligase"/>
</dbReference>
<dbReference type="NCBIfam" id="NF045898">
    <property type="entry name" value="ArgS_rel_codon"/>
    <property type="match status" value="1"/>
</dbReference>
<dbReference type="Gene3D" id="1.10.730.10">
    <property type="entry name" value="Isoleucyl-tRNA Synthetase, Domain 1"/>
    <property type="match status" value="1"/>
</dbReference>
<evidence type="ECO:0000256" key="3">
    <source>
        <dbReference type="ARBA" id="ARBA00022741"/>
    </source>
</evidence>
<evidence type="ECO:0000259" key="7">
    <source>
        <dbReference type="SMART" id="SM00836"/>
    </source>
</evidence>
<keyword evidence="2 9" id="KW-0436">Ligase</keyword>
<dbReference type="InterPro" id="IPR036695">
    <property type="entry name" value="Arg-tRNA-synth_N_sf"/>
</dbReference>
<dbReference type="SMART" id="SM00836">
    <property type="entry name" value="DALR_1"/>
    <property type="match status" value="1"/>
</dbReference>
<feature type="region of interest" description="Disordered" evidence="6">
    <location>
        <begin position="228"/>
        <end position="251"/>
    </location>
</feature>
<dbReference type="SUPFAM" id="SSF47323">
    <property type="entry name" value="Anticodon-binding domain of a subclass of class I aminoacyl-tRNA synthetases"/>
    <property type="match status" value="1"/>
</dbReference>
<comment type="caution">
    <text evidence="9">The sequence shown here is derived from an EMBL/GenBank/DDBJ whole genome shotgun (WGS) entry which is preliminary data.</text>
</comment>
<evidence type="ECO:0000256" key="6">
    <source>
        <dbReference type="SAM" id="MobiDB-lite"/>
    </source>
</evidence>
<dbReference type="InterPro" id="IPR009080">
    <property type="entry name" value="tRNAsynth_Ia_anticodon-bd"/>
</dbReference>
<dbReference type="GO" id="GO:0006420">
    <property type="term" value="P:arginyl-tRNA aminoacylation"/>
    <property type="evidence" value="ECO:0007669"/>
    <property type="project" value="InterPro"/>
</dbReference>
<reference evidence="9" key="1">
    <citation type="submission" date="2021-03" db="EMBL/GenBank/DDBJ databases">
        <title>Whole genome sequence of Streptomyces bomunensis MMS17-BM035.</title>
        <authorList>
            <person name="Lee J.H."/>
        </authorList>
    </citation>
    <scope>NUCLEOTIDE SEQUENCE</scope>
    <source>
        <strain evidence="9">MMS17-BM035</strain>
    </source>
</reference>
<dbReference type="Gene3D" id="3.30.1360.70">
    <property type="entry name" value="Arginyl tRNA synthetase N-terminal domain"/>
    <property type="match status" value="1"/>
</dbReference>
<keyword evidence="10" id="KW-1185">Reference proteome</keyword>
<dbReference type="Proteomes" id="UP000670475">
    <property type="component" value="Unassembled WGS sequence"/>
</dbReference>